<dbReference type="AlphaFoldDB" id="A0A9W9CTJ7"/>
<evidence type="ECO:0000313" key="2">
    <source>
        <dbReference type="EMBL" id="KAJ4386397.1"/>
    </source>
</evidence>
<reference evidence="2" key="1">
    <citation type="submission" date="2022-10" db="EMBL/GenBank/DDBJ databases">
        <title>Tapping the CABI collections for fungal endophytes: first genome assemblies for Collariella, Neodidymelliopsis, Ascochyta clinopodiicola, Didymella pomorum, Didymosphaeria variabile, Neocosmospora piperis and Neocucurbitaria cava.</title>
        <authorList>
            <person name="Hill R."/>
        </authorList>
    </citation>
    <scope>NUCLEOTIDE SEQUENCE</scope>
    <source>
        <strain evidence="2">IMI 355082</strain>
    </source>
</reference>
<sequence length="81" mass="8457">MPSSNSKGSGSGSSTGRDNSINKSSSGSNSNYGMVKDGWGSRPNFQASYGLGMTPEGIEEGNAILDKMREYDNQGNTSGKK</sequence>
<comment type="caution">
    <text evidence="2">The sequence shown here is derived from an EMBL/GenBank/DDBJ whole genome shotgun (WGS) entry which is preliminary data.</text>
</comment>
<dbReference type="Proteomes" id="UP001140453">
    <property type="component" value="Unassembled WGS sequence"/>
</dbReference>
<feature type="compositionally biased region" description="Low complexity" evidence="1">
    <location>
        <begin position="1"/>
        <end position="31"/>
    </location>
</feature>
<evidence type="ECO:0000256" key="1">
    <source>
        <dbReference type="SAM" id="MobiDB-lite"/>
    </source>
</evidence>
<name>A0A9W9CTJ7_9PEZI</name>
<accession>A0A9W9CTJ7</accession>
<protein>
    <submittedName>
        <fullName evidence="2">Uncharacterized protein</fullName>
    </submittedName>
</protein>
<organism evidence="2 3">
    <name type="scientific">Gnomoniopsis smithogilvyi</name>
    <dbReference type="NCBI Taxonomy" id="1191159"/>
    <lineage>
        <taxon>Eukaryota</taxon>
        <taxon>Fungi</taxon>
        <taxon>Dikarya</taxon>
        <taxon>Ascomycota</taxon>
        <taxon>Pezizomycotina</taxon>
        <taxon>Sordariomycetes</taxon>
        <taxon>Sordariomycetidae</taxon>
        <taxon>Diaporthales</taxon>
        <taxon>Gnomoniaceae</taxon>
        <taxon>Gnomoniopsis</taxon>
    </lineage>
</organism>
<gene>
    <name evidence="2" type="ORF">N0V93_009292</name>
</gene>
<dbReference type="OrthoDB" id="4232400at2759"/>
<dbReference type="EMBL" id="JAPEVB010000006">
    <property type="protein sequence ID" value="KAJ4386397.1"/>
    <property type="molecule type" value="Genomic_DNA"/>
</dbReference>
<evidence type="ECO:0000313" key="3">
    <source>
        <dbReference type="Proteomes" id="UP001140453"/>
    </source>
</evidence>
<proteinExistence type="predicted"/>
<feature type="region of interest" description="Disordered" evidence="1">
    <location>
        <begin position="1"/>
        <end position="81"/>
    </location>
</feature>
<keyword evidence="3" id="KW-1185">Reference proteome</keyword>